<dbReference type="CDD" id="cd11341">
    <property type="entry name" value="AmyAc_Pullulanase_LD-like"/>
    <property type="match status" value="1"/>
</dbReference>
<evidence type="ECO:0000313" key="11">
    <source>
        <dbReference type="Proteomes" id="UP001235966"/>
    </source>
</evidence>
<dbReference type="Gene3D" id="3.20.20.80">
    <property type="entry name" value="Glycosidases"/>
    <property type="match status" value="1"/>
</dbReference>
<evidence type="ECO:0000256" key="5">
    <source>
        <dbReference type="ARBA" id="ARBA00030238"/>
    </source>
</evidence>
<dbReference type="Pfam" id="PF00128">
    <property type="entry name" value="Alpha-amylase"/>
    <property type="match status" value="1"/>
</dbReference>
<dbReference type="Proteomes" id="UP001235966">
    <property type="component" value="Unassembled WGS sequence"/>
</dbReference>
<feature type="signal peptide" evidence="8">
    <location>
        <begin position="1"/>
        <end position="28"/>
    </location>
</feature>
<dbReference type="PANTHER" id="PTHR43002">
    <property type="entry name" value="GLYCOGEN DEBRANCHING ENZYME"/>
    <property type="match status" value="1"/>
</dbReference>
<evidence type="ECO:0000256" key="1">
    <source>
        <dbReference type="ARBA" id="ARBA00000548"/>
    </source>
</evidence>
<feature type="chain" id="PRO_5045645224" description="alpha-amylase" evidence="8">
    <location>
        <begin position="29"/>
        <end position="862"/>
    </location>
</feature>
<dbReference type="InterPro" id="IPR013784">
    <property type="entry name" value="Carb-bd-like_fold"/>
</dbReference>
<comment type="similarity">
    <text evidence="2">Belongs to the glycosyl hydrolase 13 family.</text>
</comment>
<keyword evidence="11" id="KW-1185">Reference proteome</keyword>
<evidence type="ECO:0000256" key="8">
    <source>
        <dbReference type="SAM" id="SignalP"/>
    </source>
</evidence>
<gene>
    <name evidence="10" type="ORF">J2S49_000508</name>
</gene>
<keyword evidence="7" id="KW-0472">Membrane</keyword>
<feature type="compositionally biased region" description="Polar residues" evidence="6">
    <location>
        <begin position="817"/>
        <end position="830"/>
    </location>
</feature>
<dbReference type="CDD" id="cd02860">
    <property type="entry name" value="E_set_Pullulanase"/>
    <property type="match status" value="1"/>
</dbReference>
<evidence type="ECO:0000259" key="9">
    <source>
        <dbReference type="SMART" id="SM00642"/>
    </source>
</evidence>
<keyword evidence="4" id="KW-0106">Calcium</keyword>
<feature type="region of interest" description="Disordered" evidence="6">
    <location>
        <begin position="784"/>
        <end position="830"/>
    </location>
</feature>
<evidence type="ECO:0000256" key="3">
    <source>
        <dbReference type="ARBA" id="ARBA00012595"/>
    </source>
</evidence>
<dbReference type="NCBIfam" id="TIGR02104">
    <property type="entry name" value="pulA_typeI"/>
    <property type="match status" value="1"/>
</dbReference>
<dbReference type="InterPro" id="IPR014756">
    <property type="entry name" value="Ig_E-set"/>
</dbReference>
<dbReference type="InterPro" id="IPR004193">
    <property type="entry name" value="Glyco_hydro_13_N"/>
</dbReference>
<dbReference type="InterPro" id="IPR011840">
    <property type="entry name" value="PulA_typeI"/>
</dbReference>
<comment type="caution">
    <text evidence="10">The sequence shown here is derived from an EMBL/GenBank/DDBJ whole genome shotgun (WGS) entry which is preliminary data.</text>
</comment>
<proteinExistence type="inferred from homology"/>
<evidence type="ECO:0000256" key="7">
    <source>
        <dbReference type="SAM" id="Phobius"/>
    </source>
</evidence>
<protein>
    <recommendedName>
        <fullName evidence="3">alpha-amylase</fullName>
        <ecNumber evidence="3">3.2.1.1</ecNumber>
    </recommendedName>
    <alternativeName>
        <fullName evidence="5">1,4-alpha-D-glucan glucanohydrolase</fullName>
    </alternativeName>
</protein>
<evidence type="ECO:0000256" key="6">
    <source>
        <dbReference type="SAM" id="MobiDB-lite"/>
    </source>
</evidence>
<dbReference type="Gene3D" id="2.60.40.1110">
    <property type="match status" value="1"/>
</dbReference>
<evidence type="ECO:0000256" key="2">
    <source>
        <dbReference type="ARBA" id="ARBA00008061"/>
    </source>
</evidence>
<dbReference type="Pfam" id="PF02922">
    <property type="entry name" value="CBM_48"/>
    <property type="match status" value="1"/>
</dbReference>
<feature type="domain" description="Glycosyl hydrolase family 13 catalytic" evidence="9">
    <location>
        <begin position="314"/>
        <end position="680"/>
    </location>
</feature>
<sequence>MRIATRRATGALIAMLLALFGLAVPASAQTQAAVGSVEITFTPDPAVPAGEYNLWVWPTGGNGVSMPFTGKDAAGNLTASIPVPEGKTTVNVIVRRSTSSNEWEWQTADFKEIVGTSAISATYQDKENFTLTREPDPSIAKPTPAEPGKCMALHTKEFNDKYAYDGELGALYSPASTTFRLWAPTAVSVNLLNDTTGKSLPMTAGEKGTWEYTLAGDQAGTVYRYELTFEDGTVNVSSDPYARASTANSAASVVVDSAKTVPAGWSAKRVAGLKDRSQAVIYEAHVRDLTIGKNNGITNKGKFLGVVEKGTRTAKGNPSGLDYLKGLGVTHVQLLPMYDFASIDETGDLSWGAQYNWGYDPANYNVPEGSYSTDPKNPTSRIVEMKQMVQGLHDAGLHVIMDVVYNHVFDTAKSPLELTVPGYYFRMTNECGFQNGTGVGNETASEQPMMRKFIVDSVKYWASEYNLDGFRFDLMGIHDVETMNQVRAALDQIDPNIIVLGEGWEMGNHPKGVVPSNYRHPGEIPGISHFNDAFRDAMKGSVFDAKAAGFASGSNSEKDAARVYDGVLGSPEAFDFAAPYQSVVYNEAHDNFTLYDKLKATSALEGAPDSEIARRHALATTVQALSQGTLFVHAGQEFLRTKGGDENSYKSPDKVNELDYDRAATYPGNEALFKGLVALRAKSPWLHIASYEEIANRIAGGAVDGEHIAYEVKDAFGKGASAWVFVNGSKEAWNADLVAGEYGALIKDAAVPASPVKVASDGTVEVEPLSVLLVGQWDAVAPAVVPSQEPSQSASPEPKKSEDPASKETDPQKKTDQASQKPNAAPNQKQLSFTGSAAGVLAVVAGGLVLAGAALAARRKES</sequence>
<keyword evidence="7" id="KW-0812">Transmembrane</keyword>
<dbReference type="InterPro" id="IPR013783">
    <property type="entry name" value="Ig-like_fold"/>
</dbReference>
<keyword evidence="7" id="KW-1133">Transmembrane helix</keyword>
<comment type="catalytic activity">
    <reaction evidence="1">
        <text>Endohydrolysis of (1-&gt;4)-alpha-D-glucosidic linkages in polysaccharides containing three or more (1-&gt;4)-alpha-linked D-glucose units.</text>
        <dbReference type="EC" id="3.2.1.1"/>
    </reaction>
</comment>
<dbReference type="InterPro" id="IPR006047">
    <property type="entry name" value="GH13_cat_dom"/>
</dbReference>
<feature type="compositionally biased region" description="Basic and acidic residues" evidence="6">
    <location>
        <begin position="797"/>
        <end position="816"/>
    </location>
</feature>
<feature type="transmembrane region" description="Helical" evidence="7">
    <location>
        <begin position="837"/>
        <end position="857"/>
    </location>
</feature>
<dbReference type="InterPro" id="IPR017853">
    <property type="entry name" value="GH"/>
</dbReference>
<accession>A0ABT9N9Q8</accession>
<dbReference type="Gene3D" id="2.60.40.10">
    <property type="entry name" value="Immunoglobulins"/>
    <property type="match status" value="1"/>
</dbReference>
<name>A0ABT9N9Q8_9ACTO</name>
<dbReference type="SMART" id="SM00642">
    <property type="entry name" value="Aamy"/>
    <property type="match status" value="1"/>
</dbReference>
<dbReference type="SUPFAM" id="SSF81296">
    <property type="entry name" value="E set domains"/>
    <property type="match status" value="1"/>
</dbReference>
<dbReference type="EC" id="3.2.1.1" evidence="3"/>
<evidence type="ECO:0000256" key="4">
    <source>
        <dbReference type="ARBA" id="ARBA00022837"/>
    </source>
</evidence>
<dbReference type="RefSeq" id="WP_307014173.1">
    <property type="nucleotide sequence ID" value="NZ_JAUSQW010000001.1"/>
</dbReference>
<reference evidence="10 11" key="1">
    <citation type="submission" date="2023-07" db="EMBL/GenBank/DDBJ databases">
        <title>Sequencing the genomes of 1000 actinobacteria strains.</title>
        <authorList>
            <person name="Klenk H.-P."/>
        </authorList>
    </citation>
    <scope>NUCLEOTIDE SEQUENCE [LARGE SCALE GENOMIC DNA]</scope>
    <source>
        <strain evidence="10 11">DSM 102162</strain>
    </source>
</reference>
<dbReference type="EMBL" id="JAUSQW010000001">
    <property type="protein sequence ID" value="MDP9800432.1"/>
    <property type="molecule type" value="Genomic_DNA"/>
</dbReference>
<dbReference type="SUPFAM" id="SSF51445">
    <property type="entry name" value="(Trans)glycosidases"/>
    <property type="match status" value="1"/>
</dbReference>
<dbReference type="SUPFAM" id="SSF49452">
    <property type="entry name" value="Starch-binding domain-like"/>
    <property type="match status" value="1"/>
</dbReference>
<organism evidence="10 11">
    <name type="scientific">Arcanobacterium wilhelmae</name>
    <dbReference type="NCBI Taxonomy" id="1803177"/>
    <lineage>
        <taxon>Bacteria</taxon>
        <taxon>Bacillati</taxon>
        <taxon>Actinomycetota</taxon>
        <taxon>Actinomycetes</taxon>
        <taxon>Actinomycetales</taxon>
        <taxon>Actinomycetaceae</taxon>
        <taxon>Arcanobacterium</taxon>
    </lineage>
</organism>
<evidence type="ECO:0000313" key="10">
    <source>
        <dbReference type="EMBL" id="MDP9800432.1"/>
    </source>
</evidence>
<keyword evidence="8" id="KW-0732">Signal</keyword>
<feature type="compositionally biased region" description="Low complexity" evidence="6">
    <location>
        <begin position="786"/>
        <end position="796"/>
    </location>
</feature>